<dbReference type="SUPFAM" id="SSF55729">
    <property type="entry name" value="Acyl-CoA N-acyltransferases (Nat)"/>
    <property type="match status" value="1"/>
</dbReference>
<sequence length="183" mass="19198">MTGVLVRVAEPADFDAIARLTVAAYRADGQLDSEHGYEQALADVPARAGAGELLVAVDEVTGELLGAVLFVLPGSAYAEMCVADEAEFRMLAVDPGAQGRGAGKALVRACVDRARSLGRTRVVICARSFSAPALRLYAGFGFVRTPDRDWSPAAGVELHALRLDLVDGSTAEPESHRAGCGTR</sequence>
<evidence type="ECO:0000313" key="4">
    <source>
        <dbReference type="EMBL" id="GIG85914.1"/>
    </source>
</evidence>
<evidence type="ECO:0000313" key="5">
    <source>
        <dbReference type="Proteomes" id="UP000646749"/>
    </source>
</evidence>
<keyword evidence="5" id="KW-1185">Reference proteome</keyword>
<gene>
    <name evidence="4" type="ORF">Pen02_08500</name>
</gene>
<accession>A0ABQ4DTX2</accession>
<dbReference type="InterPro" id="IPR050832">
    <property type="entry name" value="Bact_Acetyltransf"/>
</dbReference>
<feature type="domain" description="N-acetyltransferase" evidence="3">
    <location>
        <begin position="4"/>
        <end position="162"/>
    </location>
</feature>
<dbReference type="CDD" id="cd04301">
    <property type="entry name" value="NAT_SF"/>
    <property type="match status" value="1"/>
</dbReference>
<dbReference type="Proteomes" id="UP000646749">
    <property type="component" value="Unassembled WGS sequence"/>
</dbReference>
<name>A0ABQ4DTX2_9ACTN</name>
<dbReference type="EMBL" id="BONW01000002">
    <property type="protein sequence ID" value="GIG85914.1"/>
    <property type="molecule type" value="Genomic_DNA"/>
</dbReference>
<keyword evidence="1" id="KW-0808">Transferase</keyword>
<keyword evidence="2" id="KW-0012">Acyltransferase</keyword>
<evidence type="ECO:0000259" key="3">
    <source>
        <dbReference type="PROSITE" id="PS51186"/>
    </source>
</evidence>
<dbReference type="PANTHER" id="PTHR43877:SF2">
    <property type="entry name" value="AMINOALKYLPHOSPHONATE N-ACETYLTRANSFERASE-RELATED"/>
    <property type="match status" value="1"/>
</dbReference>
<organism evidence="4 5">
    <name type="scientific">Plantactinospora endophytica</name>
    <dbReference type="NCBI Taxonomy" id="673535"/>
    <lineage>
        <taxon>Bacteria</taxon>
        <taxon>Bacillati</taxon>
        <taxon>Actinomycetota</taxon>
        <taxon>Actinomycetes</taxon>
        <taxon>Micromonosporales</taxon>
        <taxon>Micromonosporaceae</taxon>
        <taxon>Plantactinospora</taxon>
    </lineage>
</organism>
<evidence type="ECO:0000256" key="1">
    <source>
        <dbReference type="ARBA" id="ARBA00022679"/>
    </source>
</evidence>
<dbReference type="PROSITE" id="PS51186">
    <property type="entry name" value="GNAT"/>
    <property type="match status" value="1"/>
</dbReference>
<reference evidence="4 5" key="1">
    <citation type="submission" date="2021-01" db="EMBL/GenBank/DDBJ databases">
        <title>Whole genome shotgun sequence of Plantactinospora endophytica NBRC 110450.</title>
        <authorList>
            <person name="Komaki H."/>
            <person name="Tamura T."/>
        </authorList>
    </citation>
    <scope>NUCLEOTIDE SEQUENCE [LARGE SCALE GENOMIC DNA]</scope>
    <source>
        <strain evidence="4 5">NBRC 110450</strain>
    </source>
</reference>
<proteinExistence type="predicted"/>
<evidence type="ECO:0000256" key="2">
    <source>
        <dbReference type="ARBA" id="ARBA00023315"/>
    </source>
</evidence>
<comment type="caution">
    <text evidence="4">The sequence shown here is derived from an EMBL/GenBank/DDBJ whole genome shotgun (WGS) entry which is preliminary data.</text>
</comment>
<dbReference type="InterPro" id="IPR016181">
    <property type="entry name" value="Acyl_CoA_acyltransferase"/>
</dbReference>
<dbReference type="RefSeq" id="WP_203864554.1">
    <property type="nucleotide sequence ID" value="NZ_BONW01000002.1"/>
</dbReference>
<dbReference type="Gene3D" id="3.40.630.30">
    <property type="match status" value="1"/>
</dbReference>
<protein>
    <submittedName>
        <fullName evidence="4">N-acetyltransferase</fullName>
    </submittedName>
</protein>
<dbReference type="PANTHER" id="PTHR43877">
    <property type="entry name" value="AMINOALKYLPHOSPHONATE N-ACETYLTRANSFERASE-RELATED-RELATED"/>
    <property type="match status" value="1"/>
</dbReference>
<dbReference type="Pfam" id="PF00583">
    <property type="entry name" value="Acetyltransf_1"/>
    <property type="match status" value="1"/>
</dbReference>
<dbReference type="InterPro" id="IPR000182">
    <property type="entry name" value="GNAT_dom"/>
</dbReference>